<dbReference type="EMBL" id="JAIZAY010000006">
    <property type="protein sequence ID" value="KAJ8040293.1"/>
    <property type="molecule type" value="Genomic_DNA"/>
</dbReference>
<gene>
    <name evidence="1" type="ORF">HOLleu_14543</name>
</gene>
<sequence>MQVKVLYSVFFKRKFERHMLSLFAVPSVVKSLQTKQLYFLHSPPCYCTACDMHLGSATYLYMLCPSILRVRICGHRASKQSLHLVCTAASRRANSHDDAVILKSLG</sequence>
<protein>
    <submittedName>
        <fullName evidence="1">Uncharacterized protein</fullName>
    </submittedName>
</protein>
<dbReference type="Proteomes" id="UP001152320">
    <property type="component" value="Chromosome 6"/>
</dbReference>
<accession>A0A9Q1C6M3</accession>
<evidence type="ECO:0000313" key="1">
    <source>
        <dbReference type="EMBL" id="KAJ8040293.1"/>
    </source>
</evidence>
<reference evidence="1" key="1">
    <citation type="submission" date="2021-10" db="EMBL/GenBank/DDBJ databases">
        <title>Tropical sea cucumber genome reveals ecological adaptation and Cuvierian tubules defense mechanism.</title>
        <authorList>
            <person name="Chen T."/>
        </authorList>
    </citation>
    <scope>NUCLEOTIDE SEQUENCE</scope>
    <source>
        <strain evidence="1">Nanhai2018</strain>
        <tissue evidence="1">Muscle</tissue>
    </source>
</reference>
<dbReference type="AlphaFoldDB" id="A0A9Q1C6M3"/>
<evidence type="ECO:0000313" key="2">
    <source>
        <dbReference type="Proteomes" id="UP001152320"/>
    </source>
</evidence>
<organism evidence="1 2">
    <name type="scientific">Holothuria leucospilota</name>
    <name type="common">Black long sea cucumber</name>
    <name type="synonym">Mertensiothuria leucospilota</name>
    <dbReference type="NCBI Taxonomy" id="206669"/>
    <lineage>
        <taxon>Eukaryota</taxon>
        <taxon>Metazoa</taxon>
        <taxon>Echinodermata</taxon>
        <taxon>Eleutherozoa</taxon>
        <taxon>Echinozoa</taxon>
        <taxon>Holothuroidea</taxon>
        <taxon>Aspidochirotacea</taxon>
        <taxon>Aspidochirotida</taxon>
        <taxon>Holothuriidae</taxon>
        <taxon>Holothuria</taxon>
    </lineage>
</organism>
<name>A0A9Q1C6M3_HOLLE</name>
<proteinExistence type="predicted"/>
<comment type="caution">
    <text evidence="1">The sequence shown here is derived from an EMBL/GenBank/DDBJ whole genome shotgun (WGS) entry which is preliminary data.</text>
</comment>
<keyword evidence="2" id="KW-1185">Reference proteome</keyword>